<evidence type="ECO:0000259" key="11">
    <source>
        <dbReference type="PROSITE" id="PS50011"/>
    </source>
</evidence>
<dbReference type="Proteomes" id="UP000013827">
    <property type="component" value="Unassembled WGS sequence"/>
</dbReference>
<evidence type="ECO:0000256" key="5">
    <source>
        <dbReference type="ARBA" id="ARBA00022777"/>
    </source>
</evidence>
<accession>A0A0D3J771</accession>
<dbReference type="InterPro" id="IPR051131">
    <property type="entry name" value="NEK_Ser/Thr_kinase_NIMA"/>
</dbReference>
<keyword evidence="5" id="KW-0418">Kinase</keyword>
<evidence type="ECO:0000256" key="9">
    <source>
        <dbReference type="PROSITE-ProRule" id="PRU10141"/>
    </source>
</evidence>
<dbReference type="Pfam" id="PF00069">
    <property type="entry name" value="Pkinase"/>
    <property type="match status" value="1"/>
</dbReference>
<dbReference type="PIRSF" id="PIRSF000654">
    <property type="entry name" value="Integrin-linked_kinase"/>
    <property type="match status" value="1"/>
</dbReference>
<evidence type="ECO:0000256" key="1">
    <source>
        <dbReference type="ARBA" id="ARBA00012513"/>
    </source>
</evidence>
<dbReference type="AlphaFoldDB" id="A0A0D3J771"/>
<dbReference type="PROSITE" id="PS00108">
    <property type="entry name" value="PROTEIN_KINASE_ST"/>
    <property type="match status" value="1"/>
</dbReference>
<dbReference type="PROSITE" id="PS50011">
    <property type="entry name" value="PROTEIN_KINASE_DOM"/>
    <property type="match status" value="1"/>
</dbReference>
<evidence type="ECO:0000256" key="8">
    <source>
        <dbReference type="ARBA" id="ARBA00048679"/>
    </source>
</evidence>
<feature type="domain" description="Protein kinase" evidence="11">
    <location>
        <begin position="4"/>
        <end position="262"/>
    </location>
</feature>
<reference evidence="12" key="2">
    <citation type="submission" date="2024-10" db="UniProtKB">
        <authorList>
            <consortium name="EnsemblProtists"/>
        </authorList>
    </citation>
    <scope>IDENTIFICATION</scope>
</reference>
<dbReference type="PaxDb" id="2903-EOD19356"/>
<keyword evidence="4 9" id="KW-0547">Nucleotide-binding</keyword>
<dbReference type="CDD" id="cd08215">
    <property type="entry name" value="STKc_Nek"/>
    <property type="match status" value="1"/>
</dbReference>
<dbReference type="PANTHER" id="PTHR44899:SF3">
    <property type="entry name" value="SERINE_THREONINE-PROTEIN KINASE NEK1"/>
    <property type="match status" value="1"/>
</dbReference>
<dbReference type="PROSITE" id="PS00107">
    <property type="entry name" value="PROTEIN_KINASE_ATP"/>
    <property type="match status" value="1"/>
</dbReference>
<comment type="similarity">
    <text evidence="10">Belongs to the protein kinase superfamily.</text>
</comment>
<dbReference type="OMA" id="MEEWIHA"/>
<dbReference type="EC" id="2.7.11.1" evidence="1"/>
<dbReference type="InterPro" id="IPR011009">
    <property type="entry name" value="Kinase-like_dom_sf"/>
</dbReference>
<name>A0A0D3J771_EMIH1</name>
<keyword evidence="3" id="KW-0808">Transferase</keyword>
<evidence type="ECO:0000313" key="13">
    <source>
        <dbReference type="Proteomes" id="UP000013827"/>
    </source>
</evidence>
<dbReference type="PANTHER" id="PTHR44899">
    <property type="entry name" value="CAMK FAMILY PROTEIN KINASE"/>
    <property type="match status" value="1"/>
</dbReference>
<dbReference type="RefSeq" id="XP_005771785.1">
    <property type="nucleotide sequence ID" value="XM_005771728.1"/>
</dbReference>
<dbReference type="FunFam" id="3.30.200.20:FF:000631">
    <property type="entry name" value="Serine/threonine-protein kinase NEK"/>
    <property type="match status" value="1"/>
</dbReference>
<dbReference type="InterPro" id="IPR017441">
    <property type="entry name" value="Protein_kinase_ATP_BS"/>
</dbReference>
<dbReference type="GO" id="GO:0005524">
    <property type="term" value="F:ATP binding"/>
    <property type="evidence" value="ECO:0007669"/>
    <property type="project" value="UniProtKB-UniRule"/>
</dbReference>
<reference evidence="13" key="1">
    <citation type="journal article" date="2013" name="Nature">
        <title>Pan genome of the phytoplankton Emiliania underpins its global distribution.</title>
        <authorList>
            <person name="Read B.A."/>
            <person name="Kegel J."/>
            <person name="Klute M.J."/>
            <person name="Kuo A."/>
            <person name="Lefebvre S.C."/>
            <person name="Maumus F."/>
            <person name="Mayer C."/>
            <person name="Miller J."/>
            <person name="Monier A."/>
            <person name="Salamov A."/>
            <person name="Young J."/>
            <person name="Aguilar M."/>
            <person name="Claverie J.M."/>
            <person name="Frickenhaus S."/>
            <person name="Gonzalez K."/>
            <person name="Herman E.K."/>
            <person name="Lin Y.C."/>
            <person name="Napier J."/>
            <person name="Ogata H."/>
            <person name="Sarno A.F."/>
            <person name="Shmutz J."/>
            <person name="Schroeder D."/>
            <person name="de Vargas C."/>
            <person name="Verret F."/>
            <person name="von Dassow P."/>
            <person name="Valentin K."/>
            <person name="Van de Peer Y."/>
            <person name="Wheeler G."/>
            <person name="Dacks J.B."/>
            <person name="Delwiche C.F."/>
            <person name="Dyhrman S.T."/>
            <person name="Glockner G."/>
            <person name="John U."/>
            <person name="Richards T."/>
            <person name="Worden A.Z."/>
            <person name="Zhang X."/>
            <person name="Grigoriev I.V."/>
            <person name="Allen A.E."/>
            <person name="Bidle K."/>
            <person name="Borodovsky M."/>
            <person name="Bowler C."/>
            <person name="Brownlee C."/>
            <person name="Cock J.M."/>
            <person name="Elias M."/>
            <person name="Gladyshev V.N."/>
            <person name="Groth M."/>
            <person name="Guda C."/>
            <person name="Hadaegh A."/>
            <person name="Iglesias-Rodriguez M.D."/>
            <person name="Jenkins J."/>
            <person name="Jones B.M."/>
            <person name="Lawson T."/>
            <person name="Leese F."/>
            <person name="Lindquist E."/>
            <person name="Lobanov A."/>
            <person name="Lomsadze A."/>
            <person name="Malik S.B."/>
            <person name="Marsh M.E."/>
            <person name="Mackinder L."/>
            <person name="Mock T."/>
            <person name="Mueller-Roeber B."/>
            <person name="Pagarete A."/>
            <person name="Parker M."/>
            <person name="Probert I."/>
            <person name="Quesneville H."/>
            <person name="Raines C."/>
            <person name="Rensing S.A."/>
            <person name="Riano-Pachon D.M."/>
            <person name="Richier S."/>
            <person name="Rokitta S."/>
            <person name="Shiraiwa Y."/>
            <person name="Soanes D.M."/>
            <person name="van der Giezen M."/>
            <person name="Wahlund T.M."/>
            <person name="Williams B."/>
            <person name="Wilson W."/>
            <person name="Wolfe G."/>
            <person name="Wurch L.L."/>
        </authorList>
    </citation>
    <scope>NUCLEOTIDE SEQUENCE</scope>
</reference>
<evidence type="ECO:0000256" key="10">
    <source>
        <dbReference type="RuleBase" id="RU000304"/>
    </source>
</evidence>
<keyword evidence="2 10" id="KW-0723">Serine/threonine-protein kinase</keyword>
<keyword evidence="13" id="KW-1185">Reference proteome</keyword>
<dbReference type="KEGG" id="ehx:EMIHUDRAFT_75451"/>
<evidence type="ECO:0000313" key="12">
    <source>
        <dbReference type="EnsemblProtists" id="EOD19356"/>
    </source>
</evidence>
<feature type="binding site" evidence="9">
    <location>
        <position position="34"/>
    </location>
    <ligand>
        <name>ATP</name>
        <dbReference type="ChEBI" id="CHEBI:30616"/>
    </ligand>
</feature>
<dbReference type="HOGENOM" id="CLU_000288_63_23_1"/>
<dbReference type="InterPro" id="IPR001245">
    <property type="entry name" value="Ser-Thr/Tyr_kinase_cat_dom"/>
</dbReference>
<organism evidence="12 13">
    <name type="scientific">Emiliania huxleyi (strain CCMP1516)</name>
    <dbReference type="NCBI Taxonomy" id="280463"/>
    <lineage>
        <taxon>Eukaryota</taxon>
        <taxon>Haptista</taxon>
        <taxon>Haptophyta</taxon>
        <taxon>Prymnesiophyceae</taxon>
        <taxon>Isochrysidales</taxon>
        <taxon>Noelaerhabdaceae</taxon>
        <taxon>Emiliania</taxon>
    </lineage>
</organism>
<evidence type="ECO:0000256" key="3">
    <source>
        <dbReference type="ARBA" id="ARBA00022679"/>
    </source>
</evidence>
<protein>
    <recommendedName>
        <fullName evidence="1">non-specific serine/threonine protein kinase</fullName>
        <ecNumber evidence="1">2.7.11.1</ecNumber>
    </recommendedName>
</protein>
<comment type="catalytic activity">
    <reaction evidence="7">
        <text>L-threonyl-[protein] + ATP = O-phospho-L-threonyl-[protein] + ADP + H(+)</text>
        <dbReference type="Rhea" id="RHEA:46608"/>
        <dbReference type="Rhea" id="RHEA-COMP:11060"/>
        <dbReference type="Rhea" id="RHEA-COMP:11605"/>
        <dbReference type="ChEBI" id="CHEBI:15378"/>
        <dbReference type="ChEBI" id="CHEBI:30013"/>
        <dbReference type="ChEBI" id="CHEBI:30616"/>
        <dbReference type="ChEBI" id="CHEBI:61977"/>
        <dbReference type="ChEBI" id="CHEBI:456216"/>
        <dbReference type="EC" id="2.7.11.1"/>
    </reaction>
</comment>
<dbReference type="Gene3D" id="3.30.200.20">
    <property type="entry name" value="Phosphorylase Kinase, domain 1"/>
    <property type="match status" value="1"/>
</dbReference>
<proteinExistence type="inferred from homology"/>
<dbReference type="STRING" id="2903.R1E8K1"/>
<dbReference type="SUPFAM" id="SSF56112">
    <property type="entry name" value="Protein kinase-like (PK-like)"/>
    <property type="match status" value="1"/>
</dbReference>
<sequence>MDKYTKIRVVGKGAFGAAVLVQARNRPSEQFIVKEVDMSRLSAREREEAKKEIKLLASFNHPNIVRYRDSFLERNQLHIVMDYAEGGDLHGLLQRTADAKQRLPEDLVLDYFVQLCLAMKHVHDRKVLHRDIKSQNIFLTQNRKVVKLGDFGIARMLNSTPPRRAGRVGTPYYMSPEICDNKPYNDKSDVWSMGCLLYELASLKCPFDARDMRGLVVKILRGAFPPLPHCYSAELSQLIARCLARDPHRRPSVNELLALPLIR</sequence>
<comment type="catalytic activity">
    <reaction evidence="8">
        <text>L-seryl-[protein] + ATP = O-phospho-L-seryl-[protein] + ADP + H(+)</text>
        <dbReference type="Rhea" id="RHEA:17989"/>
        <dbReference type="Rhea" id="RHEA-COMP:9863"/>
        <dbReference type="Rhea" id="RHEA-COMP:11604"/>
        <dbReference type="ChEBI" id="CHEBI:15378"/>
        <dbReference type="ChEBI" id="CHEBI:29999"/>
        <dbReference type="ChEBI" id="CHEBI:30616"/>
        <dbReference type="ChEBI" id="CHEBI:83421"/>
        <dbReference type="ChEBI" id="CHEBI:456216"/>
        <dbReference type="EC" id="2.7.11.1"/>
    </reaction>
</comment>
<keyword evidence="6 9" id="KW-0067">ATP-binding</keyword>
<dbReference type="InterPro" id="IPR000719">
    <property type="entry name" value="Prot_kinase_dom"/>
</dbReference>
<evidence type="ECO:0000256" key="6">
    <source>
        <dbReference type="ARBA" id="ARBA00022840"/>
    </source>
</evidence>
<dbReference type="GeneID" id="17264900"/>
<evidence type="ECO:0000256" key="2">
    <source>
        <dbReference type="ARBA" id="ARBA00022527"/>
    </source>
</evidence>
<dbReference type="PRINTS" id="PR00109">
    <property type="entry name" value="TYRKINASE"/>
</dbReference>
<dbReference type="EnsemblProtists" id="EOD19356">
    <property type="protein sequence ID" value="EOD19356"/>
    <property type="gene ID" value="EMIHUDRAFT_75451"/>
</dbReference>
<dbReference type="InterPro" id="IPR008271">
    <property type="entry name" value="Ser/Thr_kinase_AS"/>
</dbReference>
<dbReference type="SMART" id="SM00220">
    <property type="entry name" value="S_TKc"/>
    <property type="match status" value="1"/>
</dbReference>
<dbReference type="GO" id="GO:0004674">
    <property type="term" value="F:protein serine/threonine kinase activity"/>
    <property type="evidence" value="ECO:0007669"/>
    <property type="project" value="UniProtKB-KW"/>
</dbReference>
<dbReference type="Gene3D" id="1.10.510.10">
    <property type="entry name" value="Transferase(Phosphotransferase) domain 1"/>
    <property type="match status" value="1"/>
</dbReference>
<evidence type="ECO:0000256" key="4">
    <source>
        <dbReference type="ARBA" id="ARBA00022741"/>
    </source>
</evidence>
<dbReference type="eggNOG" id="KOG0589">
    <property type="taxonomic scope" value="Eukaryota"/>
</dbReference>
<evidence type="ECO:0000256" key="7">
    <source>
        <dbReference type="ARBA" id="ARBA00047899"/>
    </source>
</evidence>